<feature type="compositionally biased region" description="Basic and acidic residues" evidence="1">
    <location>
        <begin position="393"/>
        <end position="413"/>
    </location>
</feature>
<proteinExistence type="predicted"/>
<feature type="transmembrane region" description="Helical" evidence="2">
    <location>
        <begin position="12"/>
        <end position="34"/>
    </location>
</feature>
<feature type="region of interest" description="Disordered" evidence="1">
    <location>
        <begin position="200"/>
        <end position="251"/>
    </location>
</feature>
<protein>
    <submittedName>
        <fullName evidence="3 5">Uncharacterized protein</fullName>
    </submittedName>
</protein>
<evidence type="ECO:0000256" key="2">
    <source>
        <dbReference type="SAM" id="Phobius"/>
    </source>
</evidence>
<keyword evidence="4" id="KW-1185">Reference proteome</keyword>
<reference evidence="5" key="2">
    <citation type="submission" date="2020-04" db="EMBL/GenBank/DDBJ databases">
        <authorList>
            <consortium name="NCBI Genome Project"/>
        </authorList>
    </citation>
    <scope>NUCLEOTIDE SEQUENCE</scope>
    <source>
        <strain evidence="5">CBS 304.34</strain>
    </source>
</reference>
<organism evidence="3">
    <name type="scientific">Mytilinidion resinicola</name>
    <dbReference type="NCBI Taxonomy" id="574789"/>
    <lineage>
        <taxon>Eukaryota</taxon>
        <taxon>Fungi</taxon>
        <taxon>Dikarya</taxon>
        <taxon>Ascomycota</taxon>
        <taxon>Pezizomycotina</taxon>
        <taxon>Dothideomycetes</taxon>
        <taxon>Pleosporomycetidae</taxon>
        <taxon>Mytilinidiales</taxon>
        <taxon>Mytilinidiaceae</taxon>
        <taxon>Mytilinidion</taxon>
    </lineage>
</organism>
<dbReference type="RefSeq" id="XP_033571004.1">
    <property type="nucleotide sequence ID" value="XM_033718282.1"/>
</dbReference>
<reference evidence="5" key="3">
    <citation type="submission" date="2025-04" db="UniProtKB">
        <authorList>
            <consortium name="RefSeq"/>
        </authorList>
    </citation>
    <scope>IDENTIFICATION</scope>
    <source>
        <strain evidence="5">CBS 304.34</strain>
    </source>
</reference>
<gene>
    <name evidence="3 5" type="ORF">BDZ99DRAFT_452559</name>
</gene>
<dbReference type="GeneID" id="54459175"/>
<keyword evidence="2" id="KW-0812">Transmembrane</keyword>
<evidence type="ECO:0000256" key="1">
    <source>
        <dbReference type="SAM" id="MobiDB-lite"/>
    </source>
</evidence>
<keyword evidence="2" id="KW-1133">Transmembrane helix</keyword>
<evidence type="ECO:0000313" key="3">
    <source>
        <dbReference type="EMBL" id="KAF2804040.1"/>
    </source>
</evidence>
<reference evidence="3 5" key="1">
    <citation type="journal article" date="2020" name="Stud. Mycol.">
        <title>101 Dothideomycetes genomes: a test case for predicting lifestyles and emergence of pathogens.</title>
        <authorList>
            <person name="Haridas S."/>
            <person name="Albert R."/>
            <person name="Binder M."/>
            <person name="Bloem J."/>
            <person name="Labutti K."/>
            <person name="Salamov A."/>
            <person name="Andreopoulos B."/>
            <person name="Baker S."/>
            <person name="Barry K."/>
            <person name="Bills G."/>
            <person name="Bluhm B."/>
            <person name="Cannon C."/>
            <person name="Castanera R."/>
            <person name="Culley D."/>
            <person name="Daum C."/>
            <person name="Ezra D."/>
            <person name="Gonzalez J."/>
            <person name="Henrissat B."/>
            <person name="Kuo A."/>
            <person name="Liang C."/>
            <person name="Lipzen A."/>
            <person name="Lutzoni F."/>
            <person name="Magnuson J."/>
            <person name="Mondo S."/>
            <person name="Nolan M."/>
            <person name="Ohm R."/>
            <person name="Pangilinan J."/>
            <person name="Park H.-J."/>
            <person name="Ramirez L."/>
            <person name="Alfaro M."/>
            <person name="Sun H."/>
            <person name="Tritt A."/>
            <person name="Yoshinaga Y."/>
            <person name="Zwiers L.-H."/>
            <person name="Turgeon B."/>
            <person name="Goodwin S."/>
            <person name="Spatafora J."/>
            <person name="Crous P."/>
            <person name="Grigoriev I."/>
        </authorList>
    </citation>
    <scope>NUCLEOTIDE SEQUENCE</scope>
    <source>
        <strain evidence="3 5">CBS 304.34</strain>
    </source>
</reference>
<accession>A0A6A6Y5V5</accession>
<evidence type="ECO:0000313" key="5">
    <source>
        <dbReference type="RefSeq" id="XP_033571004.1"/>
    </source>
</evidence>
<dbReference type="AlphaFoldDB" id="A0A6A6Y5V5"/>
<feature type="region of interest" description="Disordered" evidence="1">
    <location>
        <begin position="391"/>
        <end position="413"/>
    </location>
</feature>
<name>A0A6A6Y5V5_9PEZI</name>
<dbReference type="EMBL" id="MU003715">
    <property type="protein sequence ID" value="KAF2804040.1"/>
    <property type="molecule type" value="Genomic_DNA"/>
</dbReference>
<feature type="compositionally biased region" description="Basic and acidic residues" evidence="1">
    <location>
        <begin position="227"/>
        <end position="236"/>
    </location>
</feature>
<keyword evidence="2" id="KW-0472">Membrane</keyword>
<evidence type="ECO:0000313" key="4">
    <source>
        <dbReference type="Proteomes" id="UP000504636"/>
    </source>
</evidence>
<dbReference type="Proteomes" id="UP000504636">
    <property type="component" value="Unplaced"/>
</dbReference>
<dbReference type="OrthoDB" id="3166386at2759"/>
<sequence length="543" mass="60403">MVYAVDIITYVGIPLAVLGVLPTIYTAFKVLLTLREIQRTLKKNGVSAITRSALLSGIVEIEIPRKSIHPLHRSDPPYFQLSKTPSTLKGGSWTVFNWKEMVIGVKAYRIQYHDELSQPQAEIDFEQLVAFLLDRGAVPDKAGFSDLRSSGLWTPAGTKLLLAPTTSDAVLMVATSDDSDGILSLSLHWKKEWDLRNSDSMPPYWTRIDPPSEGDNVPLALNGSKPEPPKEEKEGFLEDDSDQDSGLLSLHTPSPIRLRIGSSGIEEAYSEASPKTRLSLPHLHDQSPASAYSPSSFWFSCAATALGAPKGGLWSFAIPADVLAVARRETVPCGVLVLLGLLTDDDVPTWRTPSDDNAENFERHIRFTEQARRIADELRLPLDQQAAARQKRIRDDATNFHNESRRRQLREDQRREQAVTEAMLSQKLGIKIVAEACLTWLVKKSYVKEETSVADVVEQVLWAMIQDEAVATKMATMLDHWKSWSQSGGMTKAHYAMLRENQSAFALAACVLFVIKTTTAEPTGSVVSDLQECLRIWKRVRLG</sequence>